<keyword evidence="11" id="KW-0325">Glycoprotein</keyword>
<feature type="compositionally biased region" description="Basic and acidic residues" evidence="13">
    <location>
        <begin position="146"/>
        <end position="159"/>
    </location>
</feature>
<dbReference type="InterPro" id="IPR000742">
    <property type="entry name" value="EGF"/>
</dbReference>
<dbReference type="InterPro" id="IPR011042">
    <property type="entry name" value="6-blade_b-propeller_TolB-like"/>
</dbReference>
<evidence type="ECO:0000256" key="7">
    <source>
        <dbReference type="ARBA" id="ARBA00022737"/>
    </source>
</evidence>
<dbReference type="Pfam" id="PF24329">
    <property type="entry name" value="FN-plug_TEN1-4"/>
    <property type="match status" value="1"/>
</dbReference>
<comment type="subcellular location">
    <subcellularLocation>
        <location evidence="2">Cell membrane</location>
    </subcellularLocation>
    <subcellularLocation>
        <location evidence="1">Membrane</location>
        <topology evidence="1">Single-pass membrane protein</topology>
    </subcellularLocation>
</comment>
<comment type="similarity">
    <text evidence="3">Belongs to the tenascin family. Teneurin subfamily.</text>
</comment>
<dbReference type="CDD" id="cd00054">
    <property type="entry name" value="EGF_CA"/>
    <property type="match status" value="2"/>
</dbReference>
<feature type="disulfide bond" evidence="12">
    <location>
        <begin position="721"/>
        <end position="730"/>
    </location>
</feature>
<dbReference type="FunFam" id="2.10.25.10:FF:000021">
    <property type="entry name" value="Teneurin transmembrane protein 2"/>
    <property type="match status" value="1"/>
</dbReference>
<dbReference type="Gene3D" id="2.180.10.10">
    <property type="entry name" value="RHS repeat-associated core"/>
    <property type="match status" value="2"/>
</dbReference>
<feature type="domain" description="EGF-like" evidence="15">
    <location>
        <begin position="619"/>
        <end position="650"/>
    </location>
</feature>
<dbReference type="Pfam" id="PF25021">
    <property type="entry name" value="TEN_NHL"/>
    <property type="match status" value="1"/>
</dbReference>
<evidence type="ECO:0000256" key="11">
    <source>
        <dbReference type="ARBA" id="ARBA00023180"/>
    </source>
</evidence>
<keyword evidence="7" id="KW-0677">Repeat</keyword>
<feature type="compositionally biased region" description="Low complexity" evidence="13">
    <location>
        <begin position="101"/>
        <end position="112"/>
    </location>
</feature>
<keyword evidence="5 12" id="KW-0245">EGF-like domain</keyword>
<dbReference type="Gene3D" id="2.60.120.260">
    <property type="entry name" value="Galactose-binding domain-like"/>
    <property type="match status" value="1"/>
</dbReference>
<dbReference type="GO" id="GO:0008038">
    <property type="term" value="P:neuron recognition"/>
    <property type="evidence" value="ECO:0007669"/>
    <property type="project" value="UniProtKB-ARBA"/>
</dbReference>
<reference evidence="16" key="1">
    <citation type="submission" date="2015-10" db="EMBL/GenBank/DDBJ databases">
        <title>Daphnia magna gene sets from two clonal populations assembled and annotated with EvidentialGene.</title>
        <authorList>
            <person name="Gilbert D."/>
            <person name="Podicheti R."/>
            <person name="Orsini L."/>
            <person name="Colbourne J."/>
            <person name="Pfrender M."/>
        </authorList>
    </citation>
    <scope>NUCLEOTIDE SEQUENCE</scope>
</reference>
<keyword evidence="4" id="KW-1003">Cell membrane</keyword>
<dbReference type="SUPFAM" id="SSF63825">
    <property type="entry name" value="YWTD domain"/>
    <property type="match status" value="1"/>
</dbReference>
<evidence type="ECO:0000256" key="1">
    <source>
        <dbReference type="ARBA" id="ARBA00004167"/>
    </source>
</evidence>
<feature type="transmembrane region" description="Helical" evidence="14">
    <location>
        <begin position="250"/>
        <end position="271"/>
    </location>
</feature>
<evidence type="ECO:0000256" key="6">
    <source>
        <dbReference type="ARBA" id="ARBA00022692"/>
    </source>
</evidence>
<protein>
    <submittedName>
        <fullName evidence="16">Odd Oz/ten-m (Odz2), mRNA protein</fullName>
    </submittedName>
</protein>
<accession>A0A0P4YGV6</accession>
<keyword evidence="9 14" id="KW-0472">Membrane</keyword>
<evidence type="ECO:0000256" key="5">
    <source>
        <dbReference type="ARBA" id="ARBA00022536"/>
    </source>
</evidence>
<evidence type="ECO:0000256" key="13">
    <source>
        <dbReference type="SAM" id="MobiDB-lite"/>
    </source>
</evidence>
<evidence type="ECO:0000256" key="14">
    <source>
        <dbReference type="SAM" id="Phobius"/>
    </source>
</evidence>
<dbReference type="InterPro" id="IPR056822">
    <property type="entry name" value="TEN_NHL"/>
</dbReference>
<dbReference type="PROSITE" id="PS50026">
    <property type="entry name" value="EGF_3"/>
    <property type="match status" value="3"/>
</dbReference>
<keyword evidence="8 14" id="KW-1133">Transmembrane helix</keyword>
<dbReference type="Pfam" id="PF25024">
    <property type="entry name" value="EGF_TEN"/>
    <property type="match status" value="2"/>
</dbReference>
<feature type="disulfide bond" evidence="12">
    <location>
        <begin position="640"/>
        <end position="649"/>
    </location>
</feature>
<evidence type="ECO:0000256" key="8">
    <source>
        <dbReference type="ARBA" id="ARBA00022989"/>
    </source>
</evidence>
<dbReference type="OrthoDB" id="442731at2759"/>
<feature type="compositionally biased region" description="Gly residues" evidence="13">
    <location>
        <begin position="325"/>
        <end position="336"/>
    </location>
</feature>
<feature type="region of interest" description="Disordered" evidence="13">
    <location>
        <begin position="296"/>
        <end position="367"/>
    </location>
</feature>
<evidence type="ECO:0000259" key="15">
    <source>
        <dbReference type="PROSITE" id="PS50026"/>
    </source>
</evidence>
<dbReference type="InterPro" id="IPR056823">
    <property type="entry name" value="TEN-like_YD-shell"/>
</dbReference>
<evidence type="ECO:0000256" key="2">
    <source>
        <dbReference type="ARBA" id="ARBA00004236"/>
    </source>
</evidence>
<feature type="domain" description="EGF-like" evidence="15">
    <location>
        <begin position="683"/>
        <end position="731"/>
    </location>
</feature>
<dbReference type="InterPro" id="IPR056820">
    <property type="entry name" value="TEN_TTR-like"/>
</dbReference>
<name>A0A0P4YGV6_9CRUS</name>
<proteinExistence type="inferred from homology"/>
<organism evidence="16">
    <name type="scientific">Daphnia magna</name>
    <dbReference type="NCBI Taxonomy" id="35525"/>
    <lineage>
        <taxon>Eukaryota</taxon>
        <taxon>Metazoa</taxon>
        <taxon>Ecdysozoa</taxon>
        <taxon>Arthropoda</taxon>
        <taxon>Crustacea</taxon>
        <taxon>Branchiopoda</taxon>
        <taxon>Diplostraca</taxon>
        <taxon>Cladocera</taxon>
        <taxon>Anomopoda</taxon>
        <taxon>Daphniidae</taxon>
        <taxon>Daphnia</taxon>
    </lineage>
</organism>
<feature type="domain" description="EGF-like" evidence="15">
    <location>
        <begin position="531"/>
        <end position="567"/>
    </location>
</feature>
<dbReference type="GO" id="GO:0008045">
    <property type="term" value="P:motor neuron axon guidance"/>
    <property type="evidence" value="ECO:0007669"/>
    <property type="project" value="TreeGrafter"/>
</dbReference>
<dbReference type="PROSITE" id="PS01186">
    <property type="entry name" value="EGF_2"/>
    <property type="match status" value="3"/>
</dbReference>
<dbReference type="GO" id="GO:0005886">
    <property type="term" value="C:plasma membrane"/>
    <property type="evidence" value="ECO:0007669"/>
    <property type="project" value="UniProtKB-SubCell"/>
</dbReference>
<evidence type="ECO:0000256" key="12">
    <source>
        <dbReference type="PROSITE-ProRule" id="PRU00076"/>
    </source>
</evidence>
<evidence type="ECO:0000256" key="3">
    <source>
        <dbReference type="ARBA" id="ARBA00009385"/>
    </source>
</evidence>
<keyword evidence="6 14" id="KW-0812">Transmembrane</keyword>
<dbReference type="Pfam" id="PF23093">
    <property type="entry name" value="GBD_Tenm3"/>
    <property type="match status" value="1"/>
</dbReference>
<dbReference type="FunFam" id="2.10.25.10:FF:000001">
    <property type="entry name" value="Tenascin C"/>
    <property type="match status" value="1"/>
</dbReference>
<dbReference type="InterPro" id="IPR051216">
    <property type="entry name" value="Teneurin"/>
</dbReference>
<evidence type="ECO:0000256" key="9">
    <source>
        <dbReference type="ARBA" id="ARBA00023136"/>
    </source>
</evidence>
<feature type="disulfide bond" evidence="12">
    <location>
        <begin position="623"/>
        <end position="633"/>
    </location>
</feature>
<dbReference type="SMART" id="SM00181">
    <property type="entry name" value="EGF"/>
    <property type="match status" value="6"/>
</dbReference>
<dbReference type="InterPro" id="IPR057627">
    <property type="entry name" value="FN-plug_TEN1-4"/>
</dbReference>
<reference evidence="16" key="2">
    <citation type="submission" date="2015-10" db="EMBL/GenBank/DDBJ databases">
        <authorList>
            <person name="Gilbert D.G."/>
        </authorList>
    </citation>
    <scope>NUCLEOTIDE SEQUENCE</scope>
</reference>
<comment type="caution">
    <text evidence="12">Lacks conserved residue(s) required for the propagation of feature annotation.</text>
</comment>
<dbReference type="PANTHER" id="PTHR11219">
    <property type="entry name" value="TENEURIN AND N-ACETYLGLUCOSAMINE-1-PHOSPHODIESTER ALPHA-N-ACETYLGLUCOSAMINIDASE"/>
    <property type="match status" value="1"/>
</dbReference>
<evidence type="ECO:0000256" key="10">
    <source>
        <dbReference type="ARBA" id="ARBA00023157"/>
    </source>
</evidence>
<dbReference type="Pfam" id="PF15636">
    <property type="entry name" value="Tox-GHH"/>
    <property type="match status" value="1"/>
</dbReference>
<dbReference type="InterPro" id="IPR028916">
    <property type="entry name" value="Tox-GHH_dom"/>
</dbReference>
<sequence>MVKRKMDDDDSCIYANIGGEMEYHPNQQHQLEPVQEHQQQQQPRDEMIIHPYNLVRARSSHCVLSGKAPSNSGWNFLPADNNRQHGSHTLGHNTLNRGHHNSPNTVSSSNTNSMMMNAPNNHHVLTPVPGDPSGRLVMTLLPSQGPHHDLMHGQHDPNLHHHSGASHTSSSHSTRYNHPGHGTSTSRQTLTSSLQSSWLMRRGNGDARSSSSGADMNHHHHLGLGVIGGGRGVGGGPGKGCATPQCSWRLLAIALLLTCGLLAAALAYFTVSSIGASTASDPNCILIEDAQVTLPREEKNNNSKMPVKESAPPRTASSSVASNGDPGGSAGDGGTGRPSRQEQPVSLNETPSSNPGSSLPDVSGPVSISSSANGALELEADGRFKLLTIEPAQLWVAYVQIGGSQSALRMEVQLPRGAPFALYGRRNAAPSITQHDFSQFVHDETLMARFRRQLNSSSSAAANRPAYYNTSLVKPVEPGRWFLAVYNDDSQRQEVAIGLTLTNEVATPCPDDCNGRGQCLNGKCVCRDGFAGTDCSTSVCPVLCSGRGAYGGGRCHCEAGWTGAECDQPYSELGAVSSSLAPGSGFIISCSIPCSIHGTCVNGRCQCDPEHTGASCETPLLTCQSDCGPNGRCVNSSCLCAAGWTGSRCHLVSTSCDPRCSQHGQCVNGTCICSRGWNGRHCTLDGCPGNCGNNRGVCLQSGKVGSGINSLLQSNQFRCECAPGWTGPDCSIMTETECSDDKDNDGDGLTDCADSDCCSNPSCTDHLMCLASADPADIAARKPILSNSGGGGGGGGASSFYQRVKFLVEDNAVQSYAHKDEYVDKRVAVLRGRVLSQQGLGVVGVRVSVDRHPRLGFTLTRHGGWFDILVNGGGAVTLQFQRNPYRPEMRTVWAAWNRIVVLDKVVLRLGDSSDSLPSSNSGDRNSKLTSDKPQCRIDELEMIQPSVLNAQDAEFHHQSGDGQLGLLLADKQVLQEVVPIPGMADYKLVYRSENAINYHSLLRLRLTPAGGIPSQLGYVHLRLVVEGTVSEVTLEAEANLTYAFAWDRHNVYGQKIHGKTEAYVHVGYQSSADGCPTSWQTLVAPMAGFAPNISALGEFNVDVHHHFIAGQNVLFRGDGGQMDLKSGPRHLNLIIGTGSPRSLTCVECQSASPSAYAKILNPVAMASAGDGSLYVGDFNLVRKVTPEGRVFTVLHLPTGQVSYSYYLAVSPIDGSLYLSDCERKQILRVTAVSEEQLLNPSSPSSLAGLDNNYEVVVGSGEPCLPADPEMCGDGRPALDARLVFPKGVAVSPDRILYFADGTSIRYVDGSGIIRTLVGRPVNPIYGLHPAPCSAAVRPTHIQPLWPTQVALNPIDNALHWIDNNVVLKMTASQYVQVAAGQPQHCAAQSATPVTSASHIAGFAFGPAGQLYLVEKPGVNSTRLVETDSSGRSEPLKCMSGDVTVPCSVPTAISSMAVSPDGAVYVADKQLLQIFALDYANPQPDPLSGEYSINWPALGEVLVFNRYGQHVTTKEPVSGNIKTTFSYTRNGPSGRLMAIIDSRGNKVDFVRESGGDQLIQAIETSAAVKSHLTVSRLTGSLTHINSSNNCFTLFDYDSVSKLLIGRTESDGLTTIYRYDQNGRLIQTVLPDGERYTFDTAATSSSIRVSLERDNPVELIISGPAVQSGENRMTYNLMKNGTSLVEWAADSQYSFQPVLQGGTEGWSERLQLSGGSAIRGEWTTSLQVGSSGSRSRDKSIRINGAKFLVAEVDSQTGGRQLYDNDRQLVMGLHCDSQGHLKELRLPPGFHGIRYNYDGNGRLQSWVWGQRQEVYSYDTRGLLAETRSRSDSGNSGSRTIIYGPNDVPTKITLASGRSFSYAYDESGGLKSLTLPSGNGRHSFSVQPSMGYYKLVYLPPGSSTSASSQSAYVEHYDSEGRKLLIMFPGESGRIVYRYRGSQLAEEVCGDRRIDYSAQVDGVTTTTVTEREFELRSDVTANSAGLVLEDKTEYGAKTGLAGFKFVYSYDSLLRASSIKGRIGGQILPDWPLSYQSKTGSLEQMGQFKISRLRPNETSYFDGTAIFSRTLNPHLELSASSLTLHNEEVFRMELNYDAAGKINQTRTYTRYLGLKSYVNIKNLTYDADGQLASVEAPESWRFGYDQHGNLAKLTYRGNSIPMQHNGFDRLVKFGEGAYQYDDAGNVIQNAREEKFQWSASGLLIRAQKKGMFDVRYFYDHQRRLVGRRDQHGNVTQFFYANPQRKHQVSHIFSPRDLRLTTLTYDEFDHLMHFQILRHRYYVATGDRCGTPSVVFSQKGEVVRELVRSPYGHVVYDSNPYLYMPIDWCGGIADPATGHVHVRGDRIYDPLIGQWLNPEWRRATKMTYQPELVHLYRLPGNDPVNLDAFGLTGNLRLSHSSRYPQWLSRMGYQLPKIPSPYDNENNALVASKSIVRQPPMLTTSRLLELNQRRKTLQEFTDFSSKCSTPNADKLELNSIRFALAPSTLGRGILVSRSSDGRAVVSSTSLADPVIRDVFTNVFNNSRWLNLTLPGHGHGQDTFHFFKRGDNVRSKVAEDMAALRRLGPNVNLTMHDTPDTGAKEIKIATGHGNFVVIYGTDLGAETELLWRHSVKLAARRAWHREQILARRGGINTFLMTQTEMEQLSRDGHLPTYRPELQQSLWSYPMLADDPTAMRFRKRNAAGTSLDVPRR</sequence>
<dbReference type="Pfam" id="PF25023">
    <property type="entry name" value="TEN_YD-shell"/>
    <property type="match status" value="1"/>
</dbReference>
<dbReference type="EMBL" id="GDIP01227556">
    <property type="protein sequence ID" value="JAI95845.1"/>
    <property type="molecule type" value="Transcribed_RNA"/>
</dbReference>
<feature type="disulfide bond" evidence="12">
    <location>
        <begin position="557"/>
        <end position="566"/>
    </location>
</feature>
<evidence type="ECO:0000313" key="16">
    <source>
        <dbReference type="EMBL" id="JAI95845.1"/>
    </source>
</evidence>
<dbReference type="FunFam" id="2.10.25.10:FF:000013">
    <property type="entry name" value="Teneurin transmembrane protein 4"/>
    <property type="match status" value="1"/>
</dbReference>
<dbReference type="Pfam" id="PF25020">
    <property type="entry name" value="TTR_TEN1-4"/>
    <property type="match status" value="1"/>
</dbReference>
<dbReference type="Gene3D" id="2.120.10.30">
    <property type="entry name" value="TolB, C-terminal domain"/>
    <property type="match status" value="2"/>
</dbReference>
<feature type="compositionally biased region" description="Polar residues" evidence="13">
    <location>
        <begin position="341"/>
        <end position="357"/>
    </location>
</feature>
<feature type="region of interest" description="Disordered" evidence="13">
    <location>
        <begin position="84"/>
        <end position="112"/>
    </location>
</feature>
<dbReference type="InterPro" id="IPR057629">
    <property type="entry name" value="Teneurin1-4_GBD"/>
</dbReference>
<evidence type="ECO:0000256" key="4">
    <source>
        <dbReference type="ARBA" id="ARBA00022475"/>
    </source>
</evidence>
<dbReference type="SUPFAM" id="SSF63829">
    <property type="entry name" value="Calcium-dependent phosphotriesterase"/>
    <property type="match status" value="1"/>
</dbReference>
<keyword evidence="10 12" id="KW-1015">Disulfide bond</keyword>
<dbReference type="PROSITE" id="PS00022">
    <property type="entry name" value="EGF_1"/>
    <property type="match status" value="4"/>
</dbReference>
<feature type="region of interest" description="Disordered" evidence="13">
    <location>
        <begin position="143"/>
        <end position="191"/>
    </location>
</feature>
<dbReference type="Gene3D" id="2.10.25.10">
    <property type="entry name" value="Laminin"/>
    <property type="match status" value="4"/>
</dbReference>
<dbReference type="PANTHER" id="PTHR11219:SF69">
    <property type="entry name" value="TENEURIN-A"/>
    <property type="match status" value="1"/>
</dbReference>
<dbReference type="EMBL" id="GDIP01225106">
    <property type="protein sequence ID" value="JAI98295.1"/>
    <property type="molecule type" value="Transcribed_RNA"/>
</dbReference>